<gene>
    <name evidence="1" type="ORF">INT80_14155</name>
</gene>
<sequence length="60" mass="7037">MESLITEDMIDFNIDFLKKLDELEPIIYERYHDAEERSTAYCVMWVPLANGQSKIGLEIV</sequence>
<dbReference type="AlphaFoldDB" id="A0A930UX11"/>
<dbReference type="EMBL" id="JADION010000052">
    <property type="protein sequence ID" value="MBF4103078.1"/>
    <property type="molecule type" value="Genomic_DNA"/>
</dbReference>
<comment type="caution">
    <text evidence="1">The sequence shown here is derived from an EMBL/GenBank/DDBJ whole genome shotgun (WGS) entry which is preliminary data.</text>
</comment>
<reference evidence="1" key="1">
    <citation type="submission" date="2020-11" db="EMBL/GenBank/DDBJ databases">
        <title>Gallibacterium anatis 1637, full genome, WGS.</title>
        <authorList>
            <person name="Laishevtcev A.I."/>
            <person name="Yakimova E.A."/>
            <person name="Petkovich D."/>
            <person name="Stepanova T.V."/>
            <person name="Kalendr R.S."/>
            <person name="Rubalsky E.O."/>
            <person name="Zulkarneev E.R."/>
            <person name="Aleshkin A.V."/>
        </authorList>
    </citation>
    <scope>NUCLEOTIDE SEQUENCE</scope>
    <source>
        <strain evidence="1">1637</strain>
    </source>
</reference>
<evidence type="ECO:0000313" key="1">
    <source>
        <dbReference type="EMBL" id="MBF4103078.1"/>
    </source>
</evidence>
<name>A0A930UX11_9PAST</name>
<accession>A0A930UX11</accession>
<protein>
    <submittedName>
        <fullName evidence="1">Uncharacterized protein</fullName>
    </submittedName>
</protein>
<proteinExistence type="predicted"/>
<organism evidence="1">
    <name type="scientific">Gallibacterium anatis</name>
    <dbReference type="NCBI Taxonomy" id="750"/>
    <lineage>
        <taxon>Bacteria</taxon>
        <taxon>Pseudomonadati</taxon>
        <taxon>Pseudomonadota</taxon>
        <taxon>Gammaproteobacteria</taxon>
        <taxon>Pasteurellales</taxon>
        <taxon>Pasteurellaceae</taxon>
        <taxon>Gallibacterium</taxon>
    </lineage>
</organism>